<reference evidence="1" key="1">
    <citation type="submission" date="2013-08" db="EMBL/GenBank/DDBJ databases">
        <authorList>
            <person name="Mendez C."/>
            <person name="Richter M."/>
            <person name="Ferrer M."/>
            <person name="Sanchez J."/>
        </authorList>
    </citation>
    <scope>NUCLEOTIDE SEQUENCE</scope>
</reference>
<sequence>YAAESDRRARGWAQAPHPFDVEAGNWRVLHVVLDTLAEASPPVFHQQSESTPAPIRFFASAPIFMLTGRQAGALCVMDFSPRSAISEDETTALRDAAVLAGTGIVLRRYISKLDPVTQLPHRGAFFEDLHAWLADHAQGLTLAVVEVAPVDRYNAFLR</sequence>
<dbReference type="SUPFAM" id="SSF55781">
    <property type="entry name" value="GAF domain-like"/>
    <property type="match status" value="1"/>
</dbReference>
<accession>T1AYL0</accession>
<organism evidence="1">
    <name type="scientific">mine drainage metagenome</name>
    <dbReference type="NCBI Taxonomy" id="410659"/>
    <lineage>
        <taxon>unclassified sequences</taxon>
        <taxon>metagenomes</taxon>
        <taxon>ecological metagenomes</taxon>
    </lineage>
</organism>
<gene>
    <name evidence="1" type="ORF">B1A_09702</name>
</gene>
<dbReference type="EMBL" id="AUZX01006918">
    <property type="protein sequence ID" value="EQD61453.1"/>
    <property type="molecule type" value="Genomic_DNA"/>
</dbReference>
<proteinExistence type="predicted"/>
<name>T1AYL0_9ZZZZ</name>
<evidence type="ECO:0000313" key="1">
    <source>
        <dbReference type="EMBL" id="EQD61453.1"/>
    </source>
</evidence>
<feature type="non-terminal residue" evidence="1">
    <location>
        <position position="158"/>
    </location>
</feature>
<dbReference type="AlphaFoldDB" id="T1AYL0"/>
<feature type="non-terminal residue" evidence="1">
    <location>
        <position position="1"/>
    </location>
</feature>
<protein>
    <submittedName>
        <fullName evidence="1">GAF domain/GGDEF domain/EAL domain protein</fullName>
    </submittedName>
</protein>
<reference evidence="1" key="2">
    <citation type="journal article" date="2014" name="ISME J.">
        <title>Microbial stratification in low pH oxic and suboxic macroscopic growths along an acid mine drainage.</title>
        <authorList>
            <person name="Mendez-Garcia C."/>
            <person name="Mesa V."/>
            <person name="Sprenger R.R."/>
            <person name="Richter M."/>
            <person name="Diez M.S."/>
            <person name="Solano J."/>
            <person name="Bargiela R."/>
            <person name="Golyshina O.V."/>
            <person name="Manteca A."/>
            <person name="Ramos J.L."/>
            <person name="Gallego J.R."/>
            <person name="Llorente I."/>
            <person name="Martins Dos Santos V.A."/>
            <person name="Jensen O.N."/>
            <person name="Pelaez A.I."/>
            <person name="Sanchez J."/>
            <person name="Ferrer M."/>
        </authorList>
    </citation>
    <scope>NUCLEOTIDE SEQUENCE</scope>
</reference>
<comment type="caution">
    <text evidence="1">The sequence shown here is derived from an EMBL/GenBank/DDBJ whole genome shotgun (WGS) entry which is preliminary data.</text>
</comment>